<feature type="region of interest" description="Disordered" evidence="1">
    <location>
        <begin position="1"/>
        <end position="26"/>
    </location>
</feature>
<name>A0A1J1I3T7_9DIPT</name>
<protein>
    <submittedName>
        <fullName evidence="2">CLUMA_CG008445, isoform A</fullName>
    </submittedName>
</protein>
<evidence type="ECO:0000313" key="3">
    <source>
        <dbReference type="Proteomes" id="UP000183832"/>
    </source>
</evidence>
<reference evidence="2 3" key="1">
    <citation type="submission" date="2015-04" db="EMBL/GenBank/DDBJ databases">
        <authorList>
            <person name="Syromyatnikov M.Y."/>
            <person name="Popov V.N."/>
        </authorList>
    </citation>
    <scope>NUCLEOTIDE SEQUENCE [LARGE SCALE GENOMIC DNA]</scope>
</reference>
<evidence type="ECO:0000313" key="2">
    <source>
        <dbReference type="EMBL" id="CRK94957.1"/>
    </source>
</evidence>
<proteinExistence type="predicted"/>
<dbReference type="Proteomes" id="UP000183832">
    <property type="component" value="Unassembled WGS sequence"/>
</dbReference>
<keyword evidence="3" id="KW-1185">Reference proteome</keyword>
<dbReference type="AlphaFoldDB" id="A0A1J1I3T7"/>
<dbReference type="EMBL" id="CVRI01000040">
    <property type="protein sequence ID" value="CRK94957.1"/>
    <property type="molecule type" value="Genomic_DNA"/>
</dbReference>
<accession>A0A1J1I3T7</accession>
<evidence type="ECO:0000256" key="1">
    <source>
        <dbReference type="SAM" id="MobiDB-lite"/>
    </source>
</evidence>
<organism evidence="2 3">
    <name type="scientific">Clunio marinus</name>
    <dbReference type="NCBI Taxonomy" id="568069"/>
    <lineage>
        <taxon>Eukaryota</taxon>
        <taxon>Metazoa</taxon>
        <taxon>Ecdysozoa</taxon>
        <taxon>Arthropoda</taxon>
        <taxon>Hexapoda</taxon>
        <taxon>Insecta</taxon>
        <taxon>Pterygota</taxon>
        <taxon>Neoptera</taxon>
        <taxon>Endopterygota</taxon>
        <taxon>Diptera</taxon>
        <taxon>Nematocera</taxon>
        <taxon>Chironomoidea</taxon>
        <taxon>Chironomidae</taxon>
        <taxon>Clunio</taxon>
    </lineage>
</organism>
<gene>
    <name evidence="2" type="ORF">CLUMA_CG008445</name>
</gene>
<sequence>MSNSKRMKYEGPSTSQMGNDTKLDKSPYVPGLTKAIILGKRGSMHEFDGTPQILTIMVKPTCNY</sequence>